<gene>
    <name evidence="1" type="ORF">ALQ30_00464</name>
</gene>
<protein>
    <submittedName>
        <fullName evidence="1">Uncharacterized protein</fullName>
    </submittedName>
</protein>
<name>A0A3M4AYX8_9PSED</name>
<dbReference type="Proteomes" id="UP000281604">
    <property type="component" value="Unassembled WGS sequence"/>
</dbReference>
<proteinExistence type="predicted"/>
<comment type="caution">
    <text evidence="1">The sequence shown here is derived from an EMBL/GenBank/DDBJ whole genome shotgun (WGS) entry which is preliminary data.</text>
</comment>
<dbReference type="AlphaFoldDB" id="A0A3M4AYX8"/>
<dbReference type="EMBL" id="RBQE01000115">
    <property type="protein sequence ID" value="RMP12052.1"/>
    <property type="molecule type" value="Genomic_DNA"/>
</dbReference>
<sequence>MSALRKAGDFPNKSVVEYATIKVEIPHRLVPINLRNEHYEDADLVKGLSVSPTGRLSYKTLYLDSKELAEKLAERLTDLFKNRPYRDHYKLAVSVERTTMTVTATKGKIKHSDQVASYLAGE</sequence>
<accession>A0A3M4AYX8</accession>
<evidence type="ECO:0000313" key="2">
    <source>
        <dbReference type="Proteomes" id="UP000281604"/>
    </source>
</evidence>
<reference evidence="1 2" key="1">
    <citation type="submission" date="2018-08" db="EMBL/GenBank/DDBJ databases">
        <title>Recombination of ecologically and evolutionarily significant loci maintains genetic cohesion in the Pseudomonas syringae species complex.</title>
        <authorList>
            <person name="Dillon M."/>
            <person name="Thakur S."/>
            <person name="Almeida R.N.D."/>
            <person name="Weir B.S."/>
            <person name="Guttman D.S."/>
        </authorList>
    </citation>
    <scope>NUCLEOTIDE SEQUENCE [LARGE SCALE GENOMIC DNA]</scope>
    <source>
        <strain evidence="1 2">ICMP 3706</strain>
    </source>
</reference>
<evidence type="ECO:0000313" key="1">
    <source>
        <dbReference type="EMBL" id="RMP12052.1"/>
    </source>
</evidence>
<organism evidence="1 2">
    <name type="scientific">Pseudomonas syringae pv. persicae</name>
    <dbReference type="NCBI Taxonomy" id="237306"/>
    <lineage>
        <taxon>Bacteria</taxon>
        <taxon>Pseudomonadati</taxon>
        <taxon>Pseudomonadota</taxon>
        <taxon>Gammaproteobacteria</taxon>
        <taxon>Pseudomonadales</taxon>
        <taxon>Pseudomonadaceae</taxon>
        <taxon>Pseudomonas</taxon>
    </lineage>
</organism>
<dbReference type="RefSeq" id="WP_053486423.1">
    <property type="nucleotide sequence ID" value="NZ_RBQE01000115.1"/>
</dbReference>